<comment type="function">
    <text evidence="5 6">Structural component of flagellum, the bacterial motility apparatus. Part of the rod structure of flagellar basal body.</text>
</comment>
<dbReference type="PIRSF" id="PIRSF002889">
    <property type="entry name" value="Rod_FlgB"/>
    <property type="match status" value="1"/>
</dbReference>
<dbReference type="InterPro" id="IPR001444">
    <property type="entry name" value="Flag_bb_rod_N"/>
</dbReference>
<accession>A0A0E2E6Z7</accession>
<feature type="domain" description="Flagellar basal body rod protein N-terminal" evidence="7">
    <location>
        <begin position="16"/>
        <end position="40"/>
    </location>
</feature>
<evidence type="ECO:0000256" key="5">
    <source>
        <dbReference type="ARBA" id="ARBA00024934"/>
    </source>
</evidence>
<keyword evidence="8" id="KW-0282">Flagellum</keyword>
<dbReference type="HOGENOM" id="CLU_125463_3_1_12"/>
<evidence type="ECO:0000256" key="6">
    <source>
        <dbReference type="PIRNR" id="PIRNR002889"/>
    </source>
</evidence>
<dbReference type="InterPro" id="IPR006300">
    <property type="entry name" value="FlgB"/>
</dbReference>
<sequence>MGFNSFLRTTDILHRALDVNSLRYTVTSNNLANSDVPNFKRTEVNFESELKRAFDSEKNVKGAFQLATTHPLHIKSNEPIDYKTVEPVRVLDYLTAEKANGNNVNPEDEAMKVLKIQMQYQLLSMMAGFQYNQVQSVLK</sequence>
<organism evidence="8">
    <name type="scientific">Treponema denticola H-22</name>
    <dbReference type="NCBI Taxonomy" id="999432"/>
    <lineage>
        <taxon>Bacteria</taxon>
        <taxon>Pseudomonadati</taxon>
        <taxon>Spirochaetota</taxon>
        <taxon>Spirochaetia</taxon>
        <taxon>Spirochaetales</taxon>
        <taxon>Treponemataceae</taxon>
        <taxon>Treponema</taxon>
    </lineage>
</organism>
<evidence type="ECO:0000256" key="2">
    <source>
        <dbReference type="ARBA" id="ARBA00009677"/>
    </source>
</evidence>
<dbReference type="RefSeq" id="WP_002671663.1">
    <property type="nucleotide sequence ID" value="NZ_CM001795.1"/>
</dbReference>
<reference evidence="8" key="1">
    <citation type="submission" date="2012-01" db="EMBL/GenBank/DDBJ databases">
        <title>The Genome Sequence of Treponema denticola H-22.</title>
        <authorList>
            <consortium name="The Broad Institute Genome Sequencing Platform"/>
            <person name="Earl A."/>
            <person name="Ward D."/>
            <person name="Feldgarden M."/>
            <person name="Gevers D."/>
            <person name="Blanton J.M."/>
            <person name="Fenno C.J."/>
            <person name="Baranova O.V."/>
            <person name="Mathney J."/>
            <person name="Dewhirst F.E."/>
            <person name="Izard J."/>
            <person name="Young S.K."/>
            <person name="Zeng Q."/>
            <person name="Gargeya S."/>
            <person name="Fitzgerald M."/>
            <person name="Haas B."/>
            <person name="Abouelleil A."/>
            <person name="Alvarado L."/>
            <person name="Arachchi H.M."/>
            <person name="Berlin A."/>
            <person name="Chapman S.B."/>
            <person name="Gearin G."/>
            <person name="Goldberg J."/>
            <person name="Griggs A."/>
            <person name="Gujja S."/>
            <person name="Hansen M."/>
            <person name="Heiman D."/>
            <person name="Howarth C."/>
            <person name="Larimer J."/>
            <person name="Lui A."/>
            <person name="MacDonald P.J.P."/>
            <person name="McCowen C."/>
            <person name="Montmayeur A."/>
            <person name="Murphy C."/>
            <person name="Neiman D."/>
            <person name="Pearson M."/>
            <person name="Priest M."/>
            <person name="Roberts A."/>
            <person name="Saif S."/>
            <person name="Shea T."/>
            <person name="Sisk P."/>
            <person name="Stolte C."/>
            <person name="Sykes S."/>
            <person name="Wortman J."/>
            <person name="Nusbaum C."/>
            <person name="Birren B."/>
        </authorList>
    </citation>
    <scope>NUCLEOTIDE SEQUENCE [LARGE SCALE GENOMIC DNA]</scope>
    <source>
        <strain evidence="8">H-22</strain>
    </source>
</reference>
<dbReference type="NCBIfam" id="TIGR01396">
    <property type="entry name" value="FlgB"/>
    <property type="match status" value="1"/>
</dbReference>
<comment type="subunit">
    <text evidence="6">The basal body constitutes a major portion of the flagellar organelle and consists of a number of rings mounted on a central rod.</text>
</comment>
<dbReference type="EMBL" id="AGDV01000001">
    <property type="protein sequence ID" value="EMB35826.1"/>
    <property type="molecule type" value="Genomic_DNA"/>
</dbReference>
<comment type="similarity">
    <text evidence="2 6">Belongs to the flagella basal body rod proteins family.</text>
</comment>
<comment type="caution">
    <text evidence="8">The sequence shown here is derived from an EMBL/GenBank/DDBJ whole genome shotgun (WGS) entry which is preliminary data.</text>
</comment>
<evidence type="ECO:0000256" key="1">
    <source>
        <dbReference type="ARBA" id="ARBA00004117"/>
    </source>
</evidence>
<name>A0A0E2E6Z7_TREDN</name>
<dbReference type="AlphaFoldDB" id="A0A0E2E6Z7"/>
<gene>
    <name evidence="8" type="ORF">HMPREF9726_00018</name>
</gene>
<keyword evidence="8" id="KW-0966">Cell projection</keyword>
<evidence type="ECO:0000313" key="8">
    <source>
        <dbReference type="EMBL" id="EMB35826.1"/>
    </source>
</evidence>
<evidence type="ECO:0000259" key="7">
    <source>
        <dbReference type="Pfam" id="PF00460"/>
    </source>
</evidence>
<dbReference type="GO" id="GO:0071973">
    <property type="term" value="P:bacterial-type flagellum-dependent cell motility"/>
    <property type="evidence" value="ECO:0007669"/>
    <property type="project" value="InterPro"/>
</dbReference>
<keyword evidence="4 6" id="KW-0975">Bacterial flagellum</keyword>
<evidence type="ECO:0000256" key="3">
    <source>
        <dbReference type="ARBA" id="ARBA00014376"/>
    </source>
</evidence>
<dbReference type="InterPro" id="IPR019776">
    <property type="entry name" value="Flagellar_basal_body_rod_CS"/>
</dbReference>
<dbReference type="Proteomes" id="UP000011705">
    <property type="component" value="Chromosome"/>
</dbReference>
<protein>
    <recommendedName>
        <fullName evidence="3 6">Flagellar basal body rod protein FlgB</fullName>
    </recommendedName>
</protein>
<evidence type="ECO:0000256" key="4">
    <source>
        <dbReference type="ARBA" id="ARBA00023143"/>
    </source>
</evidence>
<dbReference type="PATRIC" id="fig|999432.5.peg.18"/>
<dbReference type="GO" id="GO:0030694">
    <property type="term" value="C:bacterial-type flagellum basal body, rod"/>
    <property type="evidence" value="ECO:0007669"/>
    <property type="project" value="InterPro"/>
</dbReference>
<dbReference type="PROSITE" id="PS00588">
    <property type="entry name" value="FLAGELLA_BB_ROD"/>
    <property type="match status" value="1"/>
</dbReference>
<proteinExistence type="inferred from homology"/>
<dbReference type="Pfam" id="PF00460">
    <property type="entry name" value="Flg_bb_rod"/>
    <property type="match status" value="1"/>
</dbReference>
<comment type="subcellular location">
    <subcellularLocation>
        <location evidence="1 6">Bacterial flagellum basal body</location>
    </subcellularLocation>
</comment>
<keyword evidence="8" id="KW-0969">Cilium</keyword>